<dbReference type="InterPro" id="IPR036946">
    <property type="entry name" value="G_retro_matrix_sf"/>
</dbReference>
<evidence type="ECO:0000313" key="14">
    <source>
        <dbReference type="Proteomes" id="UP001652583"/>
    </source>
</evidence>
<dbReference type="Gene3D" id="1.10.150.180">
    <property type="entry name" value="Gamma-retroviral matrix domain"/>
    <property type="match status" value="1"/>
</dbReference>
<dbReference type="RefSeq" id="XP_053075425.1">
    <property type="nucleotide sequence ID" value="XM_053219450.1"/>
</dbReference>
<dbReference type="Pfam" id="PF01140">
    <property type="entry name" value="Gag_MA"/>
    <property type="match status" value="1"/>
</dbReference>
<reference evidence="15" key="1">
    <citation type="submission" date="2025-08" db="UniProtKB">
        <authorList>
            <consortium name="RefSeq"/>
        </authorList>
    </citation>
    <scope>IDENTIFICATION</scope>
    <source>
        <tissue evidence="15">Blood</tissue>
    </source>
</reference>
<dbReference type="SUPFAM" id="SSF47836">
    <property type="entry name" value="Retroviral matrix proteins"/>
    <property type="match status" value="1"/>
</dbReference>
<keyword evidence="3" id="KW-0808">Transferase</keyword>
<evidence type="ECO:0000256" key="10">
    <source>
        <dbReference type="SAM" id="MobiDB-lite"/>
    </source>
</evidence>
<feature type="domain" description="Core shell protein Gag P30" evidence="12">
    <location>
        <begin position="210"/>
        <end position="307"/>
    </location>
</feature>
<dbReference type="InterPro" id="IPR010999">
    <property type="entry name" value="Retrovr_matrix"/>
</dbReference>
<evidence type="ECO:0000256" key="4">
    <source>
        <dbReference type="ARBA" id="ARBA00022695"/>
    </source>
</evidence>
<keyword evidence="7" id="KW-0378">Hydrolase</keyword>
<organism evidence="14 15">
    <name type="scientific">Acinonyx jubatus</name>
    <name type="common">Cheetah</name>
    <dbReference type="NCBI Taxonomy" id="32536"/>
    <lineage>
        <taxon>Eukaryota</taxon>
        <taxon>Metazoa</taxon>
        <taxon>Chordata</taxon>
        <taxon>Craniata</taxon>
        <taxon>Vertebrata</taxon>
        <taxon>Euteleostomi</taxon>
        <taxon>Mammalia</taxon>
        <taxon>Eutheria</taxon>
        <taxon>Laurasiatheria</taxon>
        <taxon>Carnivora</taxon>
        <taxon>Feliformia</taxon>
        <taxon>Felidae</taxon>
        <taxon>Felinae</taxon>
        <taxon>Acinonyx</taxon>
    </lineage>
</organism>
<evidence type="ECO:0000256" key="6">
    <source>
        <dbReference type="ARBA" id="ARBA00022759"/>
    </source>
</evidence>
<proteinExistence type="predicted"/>
<keyword evidence="14" id="KW-1185">Reference proteome</keyword>
<evidence type="ECO:0000256" key="9">
    <source>
        <dbReference type="ARBA" id="ARBA00023136"/>
    </source>
</evidence>
<sequence>MSGEELTTSVWKSERVGGRFFVLASGQLSMSDGRQREPSSSLPSTKSGIISRPKMGHPDQLPYIITWQDLVEDPPSWLKPFLAPCPLEPKRILALQGTEKKENKKSLTQLSAPLYPVLQGGTEEELIFPPPYNPPRMLEEHHPPPLGETDAVPRAGGGNAPVGSPPFTRQRAQREQSVSAADSTILPLRATGPPDAEGNQPYHYWPFATSDLYNWKAQNPKFSKKPTGLIDLLDSVLFTHQPTWGDCQQLLQVLFMTEETERILNEARKLVPGADGNPTTNQAQIDAFFPLTRPQWNFNTAEGLQRVHEDIWPHLRAIYEAGPTPTPHQYRPGDWVYVKRHHRETLEPHWKGPYIVVLTTPTALKVDGIATWVHHTHVRPADPSTIRKDFVTRWAVSRDQHNLLKFRLQHIRPT</sequence>
<keyword evidence="5" id="KW-0540">Nuclease</keyword>
<keyword evidence="2" id="KW-1032">Host cell membrane</keyword>
<dbReference type="Proteomes" id="UP001652583">
    <property type="component" value="Chromosome A1"/>
</dbReference>
<feature type="compositionally biased region" description="Polar residues" evidence="10">
    <location>
        <begin position="30"/>
        <end position="48"/>
    </location>
</feature>
<keyword evidence="4" id="KW-0548">Nucleotidyltransferase</keyword>
<comment type="subcellular location">
    <subcellularLocation>
        <location evidence="1">Host cell membrane</location>
    </subcellularLocation>
</comment>
<evidence type="ECO:0000259" key="13">
    <source>
        <dbReference type="Pfam" id="PF18697"/>
    </source>
</evidence>
<evidence type="ECO:0000259" key="11">
    <source>
        <dbReference type="Pfam" id="PF01140"/>
    </source>
</evidence>
<dbReference type="Pfam" id="PF18697">
    <property type="entry name" value="MLVIN_C"/>
    <property type="match status" value="1"/>
</dbReference>
<evidence type="ECO:0000256" key="7">
    <source>
        <dbReference type="ARBA" id="ARBA00022801"/>
    </source>
</evidence>
<protein>
    <submittedName>
        <fullName evidence="15">Protein chibby homolog 3 isoform X2</fullName>
    </submittedName>
</protein>
<dbReference type="InterPro" id="IPR003036">
    <property type="entry name" value="Gag_P30"/>
</dbReference>
<dbReference type="Gene3D" id="2.30.30.850">
    <property type="match status" value="1"/>
</dbReference>
<evidence type="ECO:0000256" key="3">
    <source>
        <dbReference type="ARBA" id="ARBA00022679"/>
    </source>
</evidence>
<evidence type="ECO:0000256" key="8">
    <source>
        <dbReference type="ARBA" id="ARBA00022870"/>
    </source>
</evidence>
<dbReference type="InterPro" id="IPR008919">
    <property type="entry name" value="Retrov_capsid_N"/>
</dbReference>
<accession>A0ABM3PUR5</accession>
<feature type="domain" description="Gamma-retroviral matrix protein" evidence="11">
    <location>
        <begin position="46"/>
        <end position="87"/>
    </location>
</feature>
<evidence type="ECO:0000256" key="2">
    <source>
        <dbReference type="ARBA" id="ARBA00022511"/>
    </source>
</evidence>
<dbReference type="InterPro" id="IPR040643">
    <property type="entry name" value="MLVIN_C"/>
</dbReference>
<keyword evidence="9" id="KW-0472">Membrane</keyword>
<dbReference type="Gene3D" id="1.10.375.10">
    <property type="entry name" value="Human Immunodeficiency Virus Type 1 Capsid Protein"/>
    <property type="match status" value="1"/>
</dbReference>
<name>A0ABM3PUR5_ACIJB</name>
<feature type="region of interest" description="Disordered" evidence="10">
    <location>
        <begin position="30"/>
        <end position="55"/>
    </location>
</feature>
<feature type="region of interest" description="Disordered" evidence="10">
    <location>
        <begin position="135"/>
        <end position="182"/>
    </location>
</feature>
<feature type="domain" description="Murine leukemia virus integrase C-terminal" evidence="13">
    <location>
        <begin position="328"/>
        <end position="383"/>
    </location>
</feature>
<gene>
    <name evidence="15" type="primary">CBY3</name>
</gene>
<dbReference type="InterPro" id="IPR050462">
    <property type="entry name" value="Retroviral_Gag-Pol_poly"/>
</dbReference>
<dbReference type="InterPro" id="IPR000840">
    <property type="entry name" value="G_retro_matrix"/>
</dbReference>
<dbReference type="Pfam" id="PF02093">
    <property type="entry name" value="Gag_p30"/>
    <property type="match status" value="1"/>
</dbReference>
<dbReference type="SUPFAM" id="SSF47943">
    <property type="entry name" value="Retrovirus capsid protein, N-terminal core domain"/>
    <property type="match status" value="1"/>
</dbReference>
<dbReference type="PANTHER" id="PTHR33166">
    <property type="entry name" value="GAG_P30 DOMAIN-CONTAINING PROTEIN"/>
    <property type="match status" value="1"/>
</dbReference>
<evidence type="ECO:0000256" key="1">
    <source>
        <dbReference type="ARBA" id="ARBA00004165"/>
    </source>
</evidence>
<evidence type="ECO:0000259" key="12">
    <source>
        <dbReference type="Pfam" id="PF02093"/>
    </source>
</evidence>
<dbReference type="GeneID" id="106970307"/>
<keyword evidence="8" id="KW-1043">Host membrane</keyword>
<evidence type="ECO:0000256" key="5">
    <source>
        <dbReference type="ARBA" id="ARBA00022722"/>
    </source>
</evidence>
<evidence type="ECO:0000313" key="15">
    <source>
        <dbReference type="RefSeq" id="XP_053075425.1"/>
    </source>
</evidence>
<keyword evidence="6" id="KW-0255">Endonuclease</keyword>